<gene>
    <name evidence="3" type="ORF">SAMN04489723_113112</name>
</gene>
<dbReference type="InterPro" id="IPR050190">
    <property type="entry name" value="UPF0213_domain"/>
</dbReference>
<keyword evidence="3" id="KW-0540">Nuclease</keyword>
<keyword evidence="4" id="KW-1185">Reference proteome</keyword>
<dbReference type="EMBL" id="FOKK01000013">
    <property type="protein sequence ID" value="SFB49372.1"/>
    <property type="molecule type" value="Genomic_DNA"/>
</dbReference>
<sequence>MFYAYVLKSEKHGYFYKGHCQHLEKRLAQHNSGMTISIRPYIPFKIVYFEEFESESEALQREKYFKTSSGRKFLKKMMAP</sequence>
<keyword evidence="3" id="KW-0378">Hydrolase</keyword>
<dbReference type="PANTHER" id="PTHR34477:SF1">
    <property type="entry name" value="UPF0213 PROTEIN YHBQ"/>
    <property type="match status" value="1"/>
</dbReference>
<evidence type="ECO:0000259" key="2">
    <source>
        <dbReference type="PROSITE" id="PS50164"/>
    </source>
</evidence>
<evidence type="ECO:0000313" key="4">
    <source>
        <dbReference type="Proteomes" id="UP000198790"/>
    </source>
</evidence>
<evidence type="ECO:0000256" key="1">
    <source>
        <dbReference type="ARBA" id="ARBA00007435"/>
    </source>
</evidence>
<organism evidence="3 4">
    <name type="scientific">Algoriphagus aquimarinus</name>
    <dbReference type="NCBI Taxonomy" id="237018"/>
    <lineage>
        <taxon>Bacteria</taxon>
        <taxon>Pseudomonadati</taxon>
        <taxon>Bacteroidota</taxon>
        <taxon>Cytophagia</taxon>
        <taxon>Cytophagales</taxon>
        <taxon>Cyclobacteriaceae</taxon>
        <taxon>Algoriphagus</taxon>
    </lineage>
</organism>
<dbReference type="InterPro" id="IPR000305">
    <property type="entry name" value="GIY-YIG_endonuc"/>
</dbReference>
<dbReference type="Pfam" id="PF01541">
    <property type="entry name" value="GIY-YIG"/>
    <property type="match status" value="1"/>
</dbReference>
<feature type="domain" description="GIY-YIG" evidence="2">
    <location>
        <begin position="1"/>
        <end position="75"/>
    </location>
</feature>
<dbReference type="OrthoDB" id="1495241at2"/>
<dbReference type="PANTHER" id="PTHR34477">
    <property type="entry name" value="UPF0213 PROTEIN YHBQ"/>
    <property type="match status" value="1"/>
</dbReference>
<dbReference type="GO" id="GO:0004519">
    <property type="term" value="F:endonuclease activity"/>
    <property type="evidence" value="ECO:0007669"/>
    <property type="project" value="UniProtKB-KW"/>
</dbReference>
<dbReference type="Proteomes" id="UP000198790">
    <property type="component" value="Unassembled WGS sequence"/>
</dbReference>
<dbReference type="RefSeq" id="WP_092899303.1">
    <property type="nucleotide sequence ID" value="NZ_FOKK01000013.1"/>
</dbReference>
<keyword evidence="3" id="KW-0255">Endonuclease</keyword>
<protein>
    <submittedName>
        <fullName evidence="3">Putative endonuclease</fullName>
    </submittedName>
</protein>
<dbReference type="SUPFAM" id="SSF82771">
    <property type="entry name" value="GIY-YIG endonuclease"/>
    <property type="match status" value="1"/>
</dbReference>
<proteinExistence type="inferred from homology"/>
<dbReference type="InterPro" id="IPR035901">
    <property type="entry name" value="GIY-YIG_endonuc_sf"/>
</dbReference>
<dbReference type="Gene3D" id="3.40.1440.10">
    <property type="entry name" value="GIY-YIG endonuclease"/>
    <property type="match status" value="1"/>
</dbReference>
<name>A0A1I1BHZ4_9BACT</name>
<reference evidence="3 4" key="1">
    <citation type="submission" date="2016-10" db="EMBL/GenBank/DDBJ databases">
        <authorList>
            <person name="de Groot N.N."/>
        </authorList>
    </citation>
    <scope>NUCLEOTIDE SEQUENCE [LARGE SCALE GENOMIC DNA]</scope>
    <source>
        <strain evidence="3 4">DSM 23399</strain>
    </source>
</reference>
<accession>A0A1I1BHZ4</accession>
<dbReference type="STRING" id="237018.SAMN04489723_113112"/>
<dbReference type="AlphaFoldDB" id="A0A1I1BHZ4"/>
<evidence type="ECO:0000313" key="3">
    <source>
        <dbReference type="EMBL" id="SFB49372.1"/>
    </source>
</evidence>
<dbReference type="PROSITE" id="PS50164">
    <property type="entry name" value="GIY_YIG"/>
    <property type="match status" value="1"/>
</dbReference>
<comment type="similarity">
    <text evidence="1">Belongs to the UPF0213 family.</text>
</comment>